<evidence type="ECO:0000313" key="2">
    <source>
        <dbReference type="EMBL" id="KAK7468003.1"/>
    </source>
</evidence>
<proteinExistence type="predicted"/>
<organism evidence="2 3">
    <name type="scientific">Batillaria attramentaria</name>
    <dbReference type="NCBI Taxonomy" id="370345"/>
    <lineage>
        <taxon>Eukaryota</taxon>
        <taxon>Metazoa</taxon>
        <taxon>Spiralia</taxon>
        <taxon>Lophotrochozoa</taxon>
        <taxon>Mollusca</taxon>
        <taxon>Gastropoda</taxon>
        <taxon>Caenogastropoda</taxon>
        <taxon>Sorbeoconcha</taxon>
        <taxon>Cerithioidea</taxon>
        <taxon>Batillariidae</taxon>
        <taxon>Batillaria</taxon>
    </lineage>
</organism>
<protein>
    <submittedName>
        <fullName evidence="2">Uncharacterized protein</fullName>
    </submittedName>
</protein>
<reference evidence="2 3" key="1">
    <citation type="journal article" date="2023" name="Sci. Data">
        <title>Genome assembly of the Korean intertidal mud-creeper Batillaria attramentaria.</title>
        <authorList>
            <person name="Patra A.K."/>
            <person name="Ho P.T."/>
            <person name="Jun S."/>
            <person name="Lee S.J."/>
            <person name="Kim Y."/>
            <person name="Won Y.J."/>
        </authorList>
    </citation>
    <scope>NUCLEOTIDE SEQUENCE [LARGE SCALE GENOMIC DNA]</scope>
    <source>
        <strain evidence="2">Wonlab-2016</strain>
    </source>
</reference>
<evidence type="ECO:0000256" key="1">
    <source>
        <dbReference type="SAM" id="SignalP"/>
    </source>
</evidence>
<dbReference type="EMBL" id="JACVVK020000527">
    <property type="protein sequence ID" value="KAK7468003.1"/>
    <property type="molecule type" value="Genomic_DNA"/>
</dbReference>
<accession>A0ABD0JBX7</accession>
<dbReference type="AlphaFoldDB" id="A0ABD0JBX7"/>
<dbReference type="Proteomes" id="UP001519460">
    <property type="component" value="Unassembled WGS sequence"/>
</dbReference>
<sequence length="203" mass="22521">MASLFTLFAVCLAAMSVAMATDESTQGSDPGIYCVPEAWQGGRASTIGTVSTSTGESSVKRTIGNVIYSAKLKKMIVNEYGWMGGKYVMYLFDWPAKLMYTLTGDVHRTCTKTPLTTPFKPQCVPVYILFGVDSLEPSVVADNSNMTMLKSYYGVGKNTQFAMELSGIQQGVFYRVSMTYDRVPIFEELWGTQNGREINYYNQ</sequence>
<gene>
    <name evidence="2" type="ORF">BaRGS_00036781</name>
</gene>
<keyword evidence="3" id="KW-1185">Reference proteome</keyword>
<evidence type="ECO:0000313" key="3">
    <source>
        <dbReference type="Proteomes" id="UP001519460"/>
    </source>
</evidence>
<comment type="caution">
    <text evidence="2">The sequence shown here is derived from an EMBL/GenBank/DDBJ whole genome shotgun (WGS) entry which is preliminary data.</text>
</comment>
<name>A0ABD0JBX7_9CAEN</name>
<feature type="chain" id="PRO_5044820933" evidence="1">
    <location>
        <begin position="21"/>
        <end position="203"/>
    </location>
</feature>
<keyword evidence="1" id="KW-0732">Signal</keyword>
<feature type="signal peptide" evidence="1">
    <location>
        <begin position="1"/>
        <end position="20"/>
    </location>
</feature>